<dbReference type="Gene3D" id="3.30.70.270">
    <property type="match status" value="1"/>
</dbReference>
<dbReference type="PANTHER" id="PTHR45138:SF9">
    <property type="entry name" value="DIGUANYLATE CYCLASE DGCM-RELATED"/>
    <property type="match status" value="1"/>
</dbReference>
<dbReference type="SMART" id="SM00065">
    <property type="entry name" value="GAF"/>
    <property type="match status" value="1"/>
</dbReference>
<dbReference type="InterPro" id="IPR000160">
    <property type="entry name" value="GGDEF_dom"/>
</dbReference>
<dbReference type="CDD" id="cd01949">
    <property type="entry name" value="GGDEF"/>
    <property type="match status" value="1"/>
</dbReference>
<dbReference type="InterPro" id="IPR029016">
    <property type="entry name" value="GAF-like_dom_sf"/>
</dbReference>
<dbReference type="SMART" id="SM00267">
    <property type="entry name" value="GGDEF"/>
    <property type="match status" value="1"/>
</dbReference>
<dbReference type="SUPFAM" id="SSF55073">
    <property type="entry name" value="Nucleotide cyclase"/>
    <property type="match status" value="1"/>
</dbReference>
<dbReference type="InterPro" id="IPR050469">
    <property type="entry name" value="Diguanylate_Cyclase"/>
</dbReference>
<dbReference type="Pfam" id="PF00990">
    <property type="entry name" value="GGDEF"/>
    <property type="match status" value="1"/>
</dbReference>
<dbReference type="SUPFAM" id="SSF55781">
    <property type="entry name" value="GAF domain-like"/>
    <property type="match status" value="1"/>
</dbReference>
<organism evidence="2 3">
    <name type="scientific">Clostridium rhizosphaerae</name>
    <dbReference type="NCBI Taxonomy" id="2803861"/>
    <lineage>
        <taxon>Bacteria</taxon>
        <taxon>Bacillati</taxon>
        <taxon>Bacillota</taxon>
        <taxon>Clostridia</taxon>
        <taxon>Eubacteriales</taxon>
        <taxon>Clostridiaceae</taxon>
        <taxon>Clostridium</taxon>
    </lineage>
</organism>
<sequence length="365" mass="41716">MGYEGKAEEYELQAGNYGELKKEFESYKRFTNNTIEIITQKNIKLEKKLDSISNIVEISKYINSNISNDNLIPIINDMIIGILGVTYSSIYLKEDDKLVLKATNINDSSFKIYHEEYGSKIENGEPFVVNCEKDPFCKSCGRINIHSVIGVPVVLGQKYIGYIIVEHGIRDFFSNDHIKFITSIANQIAIALENSLLYKKVKESSIKDSLLKIYNRGYFFELVESKISKASHKNFAIVMVDADDFKKANDVYGHQFGDEALCQIAKIISENIDKSDIVARYGGEEIIIYIDDVHDRDMVFKKIENIRNKISDNILYYNDQKVIVTASFGISYYDEEHRDLKEVLKLADLMMYSAKNSGKNIVISI</sequence>
<feature type="domain" description="GGDEF" evidence="1">
    <location>
        <begin position="233"/>
        <end position="365"/>
    </location>
</feature>
<proteinExistence type="predicted"/>
<dbReference type="NCBIfam" id="TIGR00254">
    <property type="entry name" value="GGDEF"/>
    <property type="match status" value="1"/>
</dbReference>
<name>A0ABS1TBT8_9CLOT</name>
<reference evidence="2 3" key="1">
    <citation type="submission" date="2021-01" db="EMBL/GenBank/DDBJ databases">
        <title>Genome public.</title>
        <authorList>
            <person name="Liu C."/>
            <person name="Sun Q."/>
        </authorList>
    </citation>
    <scope>NUCLEOTIDE SEQUENCE [LARGE SCALE GENOMIC DNA]</scope>
    <source>
        <strain evidence="2 3">YIM B02515</strain>
    </source>
</reference>
<evidence type="ECO:0000313" key="3">
    <source>
        <dbReference type="Proteomes" id="UP000632377"/>
    </source>
</evidence>
<keyword evidence="3" id="KW-1185">Reference proteome</keyword>
<accession>A0ABS1TBT8</accession>
<dbReference type="Gene3D" id="3.30.450.40">
    <property type="match status" value="1"/>
</dbReference>
<dbReference type="EMBL" id="JAESWC010000008">
    <property type="protein sequence ID" value="MBL4936819.1"/>
    <property type="molecule type" value="Genomic_DNA"/>
</dbReference>
<dbReference type="PROSITE" id="PS50887">
    <property type="entry name" value="GGDEF"/>
    <property type="match status" value="1"/>
</dbReference>
<dbReference type="Pfam" id="PF01590">
    <property type="entry name" value="GAF"/>
    <property type="match status" value="1"/>
</dbReference>
<dbReference type="InterPro" id="IPR003018">
    <property type="entry name" value="GAF"/>
</dbReference>
<gene>
    <name evidence="2" type="ORF">JK636_13740</name>
</gene>
<dbReference type="Proteomes" id="UP000632377">
    <property type="component" value="Unassembled WGS sequence"/>
</dbReference>
<dbReference type="InterPro" id="IPR043128">
    <property type="entry name" value="Rev_trsase/Diguanyl_cyclase"/>
</dbReference>
<dbReference type="InterPro" id="IPR029787">
    <property type="entry name" value="Nucleotide_cyclase"/>
</dbReference>
<protein>
    <submittedName>
        <fullName evidence="2">Sensor domain-containing diguanylate cyclase</fullName>
    </submittedName>
</protein>
<comment type="caution">
    <text evidence="2">The sequence shown here is derived from an EMBL/GenBank/DDBJ whole genome shotgun (WGS) entry which is preliminary data.</text>
</comment>
<evidence type="ECO:0000259" key="1">
    <source>
        <dbReference type="PROSITE" id="PS50887"/>
    </source>
</evidence>
<dbReference type="PANTHER" id="PTHR45138">
    <property type="entry name" value="REGULATORY COMPONENTS OF SENSORY TRANSDUCTION SYSTEM"/>
    <property type="match status" value="1"/>
</dbReference>
<evidence type="ECO:0000313" key="2">
    <source>
        <dbReference type="EMBL" id="MBL4936819.1"/>
    </source>
</evidence>